<feature type="binding site" evidence="10">
    <location>
        <position position="123"/>
    </location>
    <ligand>
        <name>ATP</name>
        <dbReference type="ChEBI" id="CHEBI:30616"/>
    </ligand>
</feature>
<dbReference type="Proteomes" id="UP000614601">
    <property type="component" value="Unassembled WGS sequence"/>
</dbReference>
<name>A0A811KM62_9BILA</name>
<dbReference type="GO" id="GO:0050321">
    <property type="term" value="F:tau-protein kinase activity"/>
    <property type="evidence" value="ECO:0007669"/>
    <property type="project" value="TreeGrafter"/>
</dbReference>
<dbReference type="GO" id="GO:0005737">
    <property type="term" value="C:cytoplasm"/>
    <property type="evidence" value="ECO:0007669"/>
    <property type="project" value="TreeGrafter"/>
</dbReference>
<dbReference type="FunFam" id="1.10.510.10:FF:000571">
    <property type="entry name" value="Maternal embryonic leucine zipper kinase"/>
    <property type="match status" value="1"/>
</dbReference>
<accession>A0A811KM62</accession>
<protein>
    <recommendedName>
        <fullName evidence="2">non-specific serine/threonine protein kinase</fullName>
        <ecNumber evidence="2">2.7.11.1</ecNumber>
    </recommendedName>
</protein>
<keyword evidence="12" id="KW-0812">Transmembrane</keyword>
<evidence type="ECO:0000256" key="2">
    <source>
        <dbReference type="ARBA" id="ARBA00012513"/>
    </source>
</evidence>
<dbReference type="EMBL" id="CAJFCW020000003">
    <property type="protein sequence ID" value="CAG9105937.1"/>
    <property type="molecule type" value="Genomic_DNA"/>
</dbReference>
<feature type="transmembrane region" description="Helical" evidence="12">
    <location>
        <begin position="275"/>
        <end position="298"/>
    </location>
</feature>
<keyword evidence="12" id="KW-0472">Membrane</keyword>
<evidence type="ECO:0000259" key="13">
    <source>
        <dbReference type="PROSITE" id="PS50011"/>
    </source>
</evidence>
<evidence type="ECO:0000256" key="9">
    <source>
        <dbReference type="ARBA" id="ARBA00048679"/>
    </source>
</evidence>
<dbReference type="InterPro" id="IPR011009">
    <property type="entry name" value="Kinase-like_dom_sf"/>
</dbReference>
<dbReference type="InterPro" id="IPR017441">
    <property type="entry name" value="Protein_kinase_ATP_BS"/>
</dbReference>
<evidence type="ECO:0000256" key="10">
    <source>
        <dbReference type="PROSITE-ProRule" id="PRU10141"/>
    </source>
</evidence>
<dbReference type="Gene3D" id="1.10.510.10">
    <property type="entry name" value="Transferase(Phosphotransferase) domain 1"/>
    <property type="match status" value="1"/>
</dbReference>
<keyword evidence="12" id="KW-1133">Transmembrane helix</keyword>
<evidence type="ECO:0000256" key="5">
    <source>
        <dbReference type="ARBA" id="ARBA00022741"/>
    </source>
</evidence>
<keyword evidence="6" id="KW-0418">Kinase</keyword>
<reference evidence="14" key="1">
    <citation type="submission" date="2020-09" db="EMBL/GenBank/DDBJ databases">
        <authorList>
            <person name="Kikuchi T."/>
        </authorList>
    </citation>
    <scope>NUCLEOTIDE SEQUENCE</scope>
    <source>
        <strain evidence="14">SH1</strain>
    </source>
</reference>
<dbReference type="PANTHER" id="PTHR24346">
    <property type="entry name" value="MAP/MICROTUBULE AFFINITY-REGULATING KINASE"/>
    <property type="match status" value="1"/>
</dbReference>
<evidence type="ECO:0000256" key="1">
    <source>
        <dbReference type="ARBA" id="ARBA00001946"/>
    </source>
</evidence>
<evidence type="ECO:0000256" key="3">
    <source>
        <dbReference type="ARBA" id="ARBA00022527"/>
    </source>
</evidence>
<comment type="cofactor">
    <cofactor evidence="1">
        <name>Mg(2+)</name>
        <dbReference type="ChEBI" id="CHEBI:18420"/>
    </cofactor>
</comment>
<gene>
    <name evidence="14" type="ORF">BOKJ2_LOCUS6589</name>
</gene>
<dbReference type="EMBL" id="CAJFDH010000003">
    <property type="protein sequence ID" value="CAD5216430.1"/>
    <property type="molecule type" value="Genomic_DNA"/>
</dbReference>
<comment type="similarity">
    <text evidence="11">Belongs to the protein kinase superfamily.</text>
</comment>
<evidence type="ECO:0000256" key="6">
    <source>
        <dbReference type="ARBA" id="ARBA00022777"/>
    </source>
</evidence>
<dbReference type="PROSITE" id="PS00107">
    <property type="entry name" value="PROTEIN_KINASE_ATP"/>
    <property type="match status" value="1"/>
</dbReference>
<dbReference type="OrthoDB" id="193931at2759"/>
<dbReference type="AlphaFoldDB" id="A0A811KM62"/>
<evidence type="ECO:0000313" key="15">
    <source>
        <dbReference type="Proteomes" id="UP000614601"/>
    </source>
</evidence>
<keyword evidence="7 10" id="KW-0067">ATP-binding</keyword>
<dbReference type="GO" id="GO:0035556">
    <property type="term" value="P:intracellular signal transduction"/>
    <property type="evidence" value="ECO:0007669"/>
    <property type="project" value="TreeGrafter"/>
</dbReference>
<dbReference type="PANTHER" id="PTHR24346:SF49">
    <property type="entry name" value="NIM1 SERINE_THREONINE PROTEIN KINASE"/>
    <property type="match status" value="1"/>
</dbReference>
<dbReference type="SMART" id="SM00220">
    <property type="entry name" value="S_TKc"/>
    <property type="match status" value="1"/>
</dbReference>
<dbReference type="PROSITE" id="PS00108">
    <property type="entry name" value="PROTEIN_KINASE_ST"/>
    <property type="match status" value="1"/>
</dbReference>
<evidence type="ECO:0000256" key="7">
    <source>
        <dbReference type="ARBA" id="ARBA00022840"/>
    </source>
</evidence>
<evidence type="ECO:0000256" key="4">
    <source>
        <dbReference type="ARBA" id="ARBA00022679"/>
    </source>
</evidence>
<dbReference type="GO" id="GO:0000226">
    <property type="term" value="P:microtubule cytoskeleton organization"/>
    <property type="evidence" value="ECO:0007669"/>
    <property type="project" value="TreeGrafter"/>
</dbReference>
<evidence type="ECO:0000256" key="8">
    <source>
        <dbReference type="ARBA" id="ARBA00047899"/>
    </source>
</evidence>
<dbReference type="InterPro" id="IPR000719">
    <property type="entry name" value="Prot_kinase_dom"/>
</dbReference>
<dbReference type="FunFam" id="3.30.200.20:FF:000003">
    <property type="entry name" value="Non-specific serine/threonine protein kinase"/>
    <property type="match status" value="1"/>
</dbReference>
<dbReference type="InterPro" id="IPR008271">
    <property type="entry name" value="Ser/Thr_kinase_AS"/>
</dbReference>
<dbReference type="GO" id="GO:0005524">
    <property type="term" value="F:ATP binding"/>
    <property type="evidence" value="ECO:0007669"/>
    <property type="project" value="UniProtKB-UniRule"/>
</dbReference>
<evidence type="ECO:0000256" key="11">
    <source>
        <dbReference type="RuleBase" id="RU000304"/>
    </source>
</evidence>
<keyword evidence="15" id="KW-1185">Reference proteome</keyword>
<comment type="caution">
    <text evidence="14">The sequence shown here is derived from an EMBL/GenBank/DDBJ whole genome shotgun (WGS) entry which is preliminary data.</text>
</comment>
<dbReference type="EC" id="2.7.11.1" evidence="2"/>
<keyword evidence="5 10" id="KW-0547">Nucleotide-binding</keyword>
<dbReference type="Pfam" id="PF00069">
    <property type="entry name" value="Pkinase"/>
    <property type="match status" value="1"/>
</dbReference>
<dbReference type="PROSITE" id="PS50011">
    <property type="entry name" value="PROTEIN_KINASE_DOM"/>
    <property type="match status" value="1"/>
</dbReference>
<organism evidence="14 15">
    <name type="scientific">Bursaphelenchus okinawaensis</name>
    <dbReference type="NCBI Taxonomy" id="465554"/>
    <lineage>
        <taxon>Eukaryota</taxon>
        <taxon>Metazoa</taxon>
        <taxon>Ecdysozoa</taxon>
        <taxon>Nematoda</taxon>
        <taxon>Chromadorea</taxon>
        <taxon>Rhabditida</taxon>
        <taxon>Tylenchina</taxon>
        <taxon>Tylenchomorpha</taxon>
        <taxon>Aphelenchoidea</taxon>
        <taxon>Aphelenchoididae</taxon>
        <taxon>Bursaphelenchus</taxon>
    </lineage>
</organism>
<comment type="catalytic activity">
    <reaction evidence="8">
        <text>L-threonyl-[protein] + ATP = O-phospho-L-threonyl-[protein] + ADP + H(+)</text>
        <dbReference type="Rhea" id="RHEA:46608"/>
        <dbReference type="Rhea" id="RHEA-COMP:11060"/>
        <dbReference type="Rhea" id="RHEA-COMP:11605"/>
        <dbReference type="ChEBI" id="CHEBI:15378"/>
        <dbReference type="ChEBI" id="CHEBI:30013"/>
        <dbReference type="ChEBI" id="CHEBI:30616"/>
        <dbReference type="ChEBI" id="CHEBI:61977"/>
        <dbReference type="ChEBI" id="CHEBI:456216"/>
        <dbReference type="EC" id="2.7.11.1"/>
    </reaction>
</comment>
<dbReference type="Proteomes" id="UP000783686">
    <property type="component" value="Unassembled WGS sequence"/>
</dbReference>
<keyword evidence="4" id="KW-0808">Transferase</keyword>
<evidence type="ECO:0000313" key="14">
    <source>
        <dbReference type="EMBL" id="CAD5216430.1"/>
    </source>
</evidence>
<evidence type="ECO:0000256" key="12">
    <source>
        <dbReference type="SAM" id="Phobius"/>
    </source>
</evidence>
<proteinExistence type="inferred from homology"/>
<keyword evidence="3 11" id="KW-0723">Serine/threonine-protein kinase</keyword>
<feature type="domain" description="Protein kinase" evidence="13">
    <location>
        <begin position="94"/>
        <end position="347"/>
    </location>
</feature>
<sequence>MPPQHAEVPDNPVMNKENALNDIMADDTLVDYNLELEDMHIHHMNGSQMSFFEDEDIVLNGEQNTIKFRMNMNSQWKSADYQADVHAGNKIAYYNLTDEIGFGKFSRVKIGIHTITNDTVAVKIVEKIRIDQRRHHVLKRELRMLDSCHHPNICRLLEYIDTYNQLYIVMELATGESLQKYVSHNGPLKELLIRKIFIQAVSAVHHMHTRNIAHRDIKADNIVFNTKTEEIKLVDFGFACFSDDKTFSTTFCGSPPYAAPELFSSKKYRAKAVDIWALGCFFYFMYLATMPFAGRTLYELKASIRSGNYNVPKNASVFVRRLLKGTLTLNPIERYTIERLMRGHKIT</sequence>
<comment type="catalytic activity">
    <reaction evidence="9">
        <text>L-seryl-[protein] + ATP = O-phospho-L-seryl-[protein] + ADP + H(+)</text>
        <dbReference type="Rhea" id="RHEA:17989"/>
        <dbReference type="Rhea" id="RHEA-COMP:9863"/>
        <dbReference type="Rhea" id="RHEA-COMP:11604"/>
        <dbReference type="ChEBI" id="CHEBI:15378"/>
        <dbReference type="ChEBI" id="CHEBI:29999"/>
        <dbReference type="ChEBI" id="CHEBI:30616"/>
        <dbReference type="ChEBI" id="CHEBI:83421"/>
        <dbReference type="ChEBI" id="CHEBI:456216"/>
        <dbReference type="EC" id="2.7.11.1"/>
    </reaction>
</comment>
<dbReference type="SUPFAM" id="SSF56112">
    <property type="entry name" value="Protein kinase-like (PK-like)"/>
    <property type="match status" value="1"/>
</dbReference>